<keyword evidence="4" id="KW-0548">Nucleotidyltransferase</keyword>
<feature type="coiled-coil region" evidence="10">
    <location>
        <begin position="495"/>
        <end position="522"/>
    </location>
</feature>
<evidence type="ECO:0008006" key="17">
    <source>
        <dbReference type="Google" id="ProtNLM"/>
    </source>
</evidence>
<comment type="similarity">
    <text evidence="9">Belongs to the tRNA nucleotidyltransferase/poly(A) polymerase family.</text>
</comment>
<evidence type="ECO:0000259" key="13">
    <source>
        <dbReference type="Pfam" id="PF12627"/>
    </source>
</evidence>
<evidence type="ECO:0000313" key="15">
    <source>
        <dbReference type="EMBL" id="OGY66171.1"/>
    </source>
</evidence>
<name>A0A1G1ZNU0_9BACT</name>
<keyword evidence="7" id="KW-0460">Magnesium</keyword>
<gene>
    <name evidence="15" type="ORF">A3A16_02545</name>
</gene>
<organism evidence="15 16">
    <name type="scientific">Candidatus Harrisonbacteria bacterium RIFCSPLOWO2_01_FULL_44_18</name>
    <dbReference type="NCBI Taxonomy" id="1798407"/>
    <lineage>
        <taxon>Bacteria</taxon>
        <taxon>Candidatus Harrisoniibacteriota</taxon>
    </lineage>
</organism>
<dbReference type="CDD" id="cd05398">
    <property type="entry name" value="NT_ClassII-CCAase"/>
    <property type="match status" value="1"/>
</dbReference>
<dbReference type="Gene3D" id="1.10.246.80">
    <property type="match status" value="1"/>
</dbReference>
<dbReference type="CDD" id="cd00077">
    <property type="entry name" value="HDc"/>
    <property type="match status" value="1"/>
</dbReference>
<dbReference type="InterPro" id="IPR043519">
    <property type="entry name" value="NT_sf"/>
</dbReference>
<dbReference type="Gene3D" id="1.10.3090.10">
    <property type="entry name" value="cca-adding enzyme, domain 2"/>
    <property type="match status" value="1"/>
</dbReference>
<feature type="domain" description="Poly A polymerase head" evidence="11">
    <location>
        <begin position="39"/>
        <end position="169"/>
    </location>
</feature>
<comment type="caution">
    <text evidence="15">The sequence shown here is derived from an EMBL/GenBank/DDBJ whole genome shotgun (WGS) entry which is preliminary data.</text>
</comment>
<dbReference type="PANTHER" id="PTHR46173:SF1">
    <property type="entry name" value="CCA TRNA NUCLEOTIDYLTRANSFERASE 1, MITOCHONDRIAL"/>
    <property type="match status" value="1"/>
</dbReference>
<keyword evidence="10" id="KW-0175">Coiled coil</keyword>
<reference evidence="15 16" key="1">
    <citation type="journal article" date="2016" name="Nat. Commun.">
        <title>Thousands of microbial genomes shed light on interconnected biogeochemical processes in an aquifer system.</title>
        <authorList>
            <person name="Anantharaman K."/>
            <person name="Brown C.T."/>
            <person name="Hug L.A."/>
            <person name="Sharon I."/>
            <person name="Castelle C.J."/>
            <person name="Probst A.J."/>
            <person name="Thomas B.C."/>
            <person name="Singh A."/>
            <person name="Wilkins M.J."/>
            <person name="Karaoz U."/>
            <person name="Brodie E.L."/>
            <person name="Williams K.H."/>
            <person name="Hubbard S.S."/>
            <person name="Banfield J.F."/>
        </authorList>
    </citation>
    <scope>NUCLEOTIDE SEQUENCE [LARGE SCALE GENOMIC DNA]</scope>
</reference>
<keyword evidence="2 9" id="KW-0808">Transferase</keyword>
<keyword evidence="5" id="KW-0479">Metal-binding</keyword>
<evidence type="ECO:0000256" key="2">
    <source>
        <dbReference type="ARBA" id="ARBA00022679"/>
    </source>
</evidence>
<dbReference type="GO" id="GO:0000166">
    <property type="term" value="F:nucleotide binding"/>
    <property type="evidence" value="ECO:0007669"/>
    <property type="project" value="UniProtKB-KW"/>
</dbReference>
<dbReference type="Pfam" id="PF12627">
    <property type="entry name" value="PolyA_pol_RNAbd"/>
    <property type="match status" value="1"/>
</dbReference>
<evidence type="ECO:0000256" key="7">
    <source>
        <dbReference type="ARBA" id="ARBA00022842"/>
    </source>
</evidence>
<evidence type="ECO:0000259" key="14">
    <source>
        <dbReference type="Pfam" id="PF13735"/>
    </source>
</evidence>
<dbReference type="GO" id="GO:0000049">
    <property type="term" value="F:tRNA binding"/>
    <property type="evidence" value="ECO:0007669"/>
    <property type="project" value="TreeGrafter"/>
</dbReference>
<evidence type="ECO:0000259" key="11">
    <source>
        <dbReference type="Pfam" id="PF01743"/>
    </source>
</evidence>
<dbReference type="InterPro" id="IPR032828">
    <property type="entry name" value="PolyA_RNA-bd"/>
</dbReference>
<protein>
    <recommendedName>
        <fullName evidence="17">HD domain-containing protein</fullName>
    </recommendedName>
</protein>
<dbReference type="Proteomes" id="UP000177942">
    <property type="component" value="Unassembled WGS sequence"/>
</dbReference>
<sequence length="526" mass="60226">MRMNTESKKEFLEDLERRFVEEAEIKEVADRLTKAGHEAFLVGGCVRDLLLGKEPKDWDVATNAAPEEIQGIFSDSVYENSFGTVAVKTRSEDPRKKIVDVTTYRLEGKYRDKRHPDEVKFAKTIDEDLSRRDFTINAMAFEVTSHKRRAEGLVDPFGGVEDLRNKIIRAVGDSEERFGEDALRLMRAIRFSAQLGFSIEGATAEAIKNKAGLLEFIAKERVRDELEKLLMTQDAAEGVRRMQELGILHYVLPELEEGAGMEQNKHHIYTVFEHNLKSLDYAVKNGFPLELRLASLLHDVGKPQSRVWKADPQGEKTREGRKGDWTFYQHQYIGEKIVLEMLDRLHFPRKMIEKIALLVREHMFVYDPEIITEKGVKQGVTERGVRRLVRRVGSENIDDLFLVREADRIGSGVKKPVPYRLRHLKAMIEKAKHDPLSPKMLKVNGEDVMKNLGIEPGPKVGFVLSALLEEVLDDPELNKKELLLKRIKFLGNLSDKELADIVKKAKQAVAEAQERIEKEIEKAYFV</sequence>
<dbReference type="InterPro" id="IPR006674">
    <property type="entry name" value="HD_domain"/>
</dbReference>
<evidence type="ECO:0000256" key="5">
    <source>
        <dbReference type="ARBA" id="ARBA00022723"/>
    </source>
</evidence>
<evidence type="ECO:0000256" key="6">
    <source>
        <dbReference type="ARBA" id="ARBA00022741"/>
    </source>
</evidence>
<dbReference type="InterPro" id="IPR050264">
    <property type="entry name" value="Bact_CCA-adding_enz_type3_sf"/>
</dbReference>
<dbReference type="Pfam" id="PF13735">
    <property type="entry name" value="tRNA_NucTran2_2"/>
    <property type="match status" value="1"/>
</dbReference>
<dbReference type="Pfam" id="PF01966">
    <property type="entry name" value="HD"/>
    <property type="match status" value="1"/>
</dbReference>
<dbReference type="GO" id="GO:0016779">
    <property type="term" value="F:nucleotidyltransferase activity"/>
    <property type="evidence" value="ECO:0007669"/>
    <property type="project" value="UniProtKB-KW"/>
</dbReference>
<dbReference type="STRING" id="1798407.A3A16_02545"/>
<feature type="domain" description="HD" evidence="12">
    <location>
        <begin position="284"/>
        <end position="408"/>
    </location>
</feature>
<dbReference type="InterPro" id="IPR032810">
    <property type="entry name" value="CCA-adding_enz_C"/>
</dbReference>
<proteinExistence type="inferred from homology"/>
<evidence type="ECO:0000256" key="1">
    <source>
        <dbReference type="ARBA" id="ARBA00001946"/>
    </source>
</evidence>
<keyword evidence="8 9" id="KW-0694">RNA-binding</keyword>
<evidence type="ECO:0000256" key="3">
    <source>
        <dbReference type="ARBA" id="ARBA00022694"/>
    </source>
</evidence>
<evidence type="ECO:0000256" key="4">
    <source>
        <dbReference type="ARBA" id="ARBA00022695"/>
    </source>
</evidence>
<feature type="domain" description="CCA-adding enzyme C-terminal" evidence="14">
    <location>
        <begin position="437"/>
        <end position="485"/>
    </location>
</feature>
<dbReference type="InterPro" id="IPR003607">
    <property type="entry name" value="HD/PDEase_dom"/>
</dbReference>
<dbReference type="AlphaFoldDB" id="A0A1G1ZNU0"/>
<evidence type="ECO:0000256" key="8">
    <source>
        <dbReference type="ARBA" id="ARBA00022884"/>
    </source>
</evidence>
<dbReference type="SUPFAM" id="SSF81301">
    <property type="entry name" value="Nucleotidyltransferase"/>
    <property type="match status" value="1"/>
</dbReference>
<evidence type="ECO:0000313" key="16">
    <source>
        <dbReference type="Proteomes" id="UP000177942"/>
    </source>
</evidence>
<comment type="cofactor">
    <cofactor evidence="1">
        <name>Mg(2+)</name>
        <dbReference type="ChEBI" id="CHEBI:18420"/>
    </cofactor>
</comment>
<dbReference type="PANTHER" id="PTHR46173">
    <property type="entry name" value="CCA TRNA NUCLEOTIDYLTRANSFERASE 1, MITOCHONDRIAL"/>
    <property type="match status" value="1"/>
</dbReference>
<dbReference type="GO" id="GO:0046872">
    <property type="term" value="F:metal ion binding"/>
    <property type="evidence" value="ECO:0007669"/>
    <property type="project" value="UniProtKB-KW"/>
</dbReference>
<dbReference type="SUPFAM" id="SSF81891">
    <property type="entry name" value="Poly A polymerase C-terminal region-like"/>
    <property type="match status" value="1"/>
</dbReference>
<evidence type="ECO:0000256" key="9">
    <source>
        <dbReference type="RuleBase" id="RU003953"/>
    </source>
</evidence>
<feature type="domain" description="tRNA nucleotidyltransferase/poly(A) polymerase RNA and SrmB- binding" evidence="13">
    <location>
        <begin position="196"/>
        <end position="256"/>
    </location>
</feature>
<dbReference type="GO" id="GO:0008033">
    <property type="term" value="P:tRNA processing"/>
    <property type="evidence" value="ECO:0007669"/>
    <property type="project" value="UniProtKB-KW"/>
</dbReference>
<dbReference type="InterPro" id="IPR002646">
    <property type="entry name" value="PolA_pol_head_dom"/>
</dbReference>
<evidence type="ECO:0000256" key="10">
    <source>
        <dbReference type="SAM" id="Coils"/>
    </source>
</evidence>
<dbReference type="EMBL" id="MHJJ01000004">
    <property type="protein sequence ID" value="OGY66171.1"/>
    <property type="molecule type" value="Genomic_DNA"/>
</dbReference>
<keyword evidence="6" id="KW-0547">Nucleotide-binding</keyword>
<dbReference type="Pfam" id="PF01743">
    <property type="entry name" value="PolyA_pol"/>
    <property type="match status" value="1"/>
</dbReference>
<keyword evidence="3" id="KW-0819">tRNA processing</keyword>
<evidence type="ECO:0000259" key="12">
    <source>
        <dbReference type="Pfam" id="PF01966"/>
    </source>
</evidence>
<accession>A0A1G1ZNU0</accession>
<dbReference type="Gene3D" id="3.30.460.10">
    <property type="entry name" value="Beta Polymerase, domain 2"/>
    <property type="match status" value="1"/>
</dbReference>